<reference evidence="7" key="2">
    <citation type="submission" date="2019-07" db="EMBL/GenBank/DDBJ databases">
        <authorList>
            <person name="Seetharam A."/>
            <person name="Woodhouse M."/>
            <person name="Cannon E."/>
        </authorList>
    </citation>
    <scope>NUCLEOTIDE SEQUENCE [LARGE SCALE GENOMIC DNA]</scope>
    <source>
        <strain evidence="7">cv. B73</strain>
    </source>
</reference>
<proteinExistence type="inferred from homology"/>
<dbReference type="Pfam" id="PF00808">
    <property type="entry name" value="CBFD_NFYB_HMF"/>
    <property type="match status" value="1"/>
</dbReference>
<evidence type="ECO:0000256" key="2">
    <source>
        <dbReference type="ARBA" id="ARBA00023015"/>
    </source>
</evidence>
<dbReference type="Gene3D" id="1.10.20.10">
    <property type="entry name" value="Histone, subunit A"/>
    <property type="match status" value="1"/>
</dbReference>
<dbReference type="GO" id="GO:0046982">
    <property type="term" value="F:protein heterodimerization activity"/>
    <property type="evidence" value="ECO:0007669"/>
    <property type="project" value="InterPro"/>
</dbReference>
<feature type="domain" description="Transcription factor CBF/NF-Y/archaeal histone" evidence="6">
    <location>
        <begin position="22"/>
        <end position="87"/>
    </location>
</feature>
<evidence type="ECO:0000259" key="6">
    <source>
        <dbReference type="Pfam" id="PF00808"/>
    </source>
</evidence>
<protein>
    <recommendedName>
        <fullName evidence="6">Transcription factor CBF/NF-Y/archaeal histone domain-containing protein</fullName>
    </recommendedName>
</protein>
<evidence type="ECO:0000256" key="4">
    <source>
        <dbReference type="ARBA" id="ARBA00023163"/>
    </source>
</evidence>
<comment type="similarity">
    <text evidence="1">Belongs to the NFYB/HAP3 subunit family.</text>
</comment>
<reference evidence="7" key="3">
    <citation type="submission" date="2021-05" db="UniProtKB">
        <authorList>
            <consortium name="EnsemblPlants"/>
        </authorList>
    </citation>
    <scope>IDENTIFICATION</scope>
    <source>
        <strain evidence="7">cv. B73</strain>
    </source>
</reference>
<keyword evidence="8" id="KW-1185">Reference proteome</keyword>
<sequence length="126" mass="14593">MADDSGSHEGGGGDDDVREQDMFLPITSITRIMKKAVPANAKITKDAKEIMQYCVSEFIFFVTSEAREKSKKEERKRINVDDLLWSVDTAGFEYVELLRICLQKYRETGVCDFYAFIYLSVYYFVR</sequence>
<evidence type="ECO:0000313" key="7">
    <source>
        <dbReference type="EnsemblPlants" id="Zm00001eb368240_P002"/>
    </source>
</evidence>
<dbReference type="SUPFAM" id="SSF47113">
    <property type="entry name" value="Histone-fold"/>
    <property type="match status" value="1"/>
</dbReference>
<dbReference type="EnsemblPlants" id="Zm00001eb368240_T002">
    <property type="protein sequence ID" value="Zm00001eb368240_P002"/>
    <property type="gene ID" value="Zm00001eb368240"/>
</dbReference>
<dbReference type="CDD" id="cd22907">
    <property type="entry name" value="HFD_NFYB"/>
    <property type="match status" value="1"/>
</dbReference>
<dbReference type="InParanoid" id="A0A804UI64"/>
<dbReference type="GO" id="GO:0009414">
    <property type="term" value="P:response to water deprivation"/>
    <property type="evidence" value="ECO:0007669"/>
    <property type="project" value="EnsemblPlants"/>
</dbReference>
<dbReference type="Gramene" id="Zm00001eb368240_T002">
    <property type="protein sequence ID" value="Zm00001eb368240_P002"/>
    <property type="gene ID" value="Zm00001eb368240"/>
</dbReference>
<keyword evidence="2" id="KW-0805">Transcription regulation</keyword>
<dbReference type="GO" id="GO:0009408">
    <property type="term" value="P:response to heat"/>
    <property type="evidence" value="ECO:0007669"/>
    <property type="project" value="EnsemblPlants"/>
</dbReference>
<dbReference type="PANTHER" id="PTHR11064:SF9">
    <property type="entry name" value="NUCLEAR TRANSCRIPTION FACTOR Y SUBUNIT BETA"/>
    <property type="match status" value="1"/>
</dbReference>
<dbReference type="Proteomes" id="UP000007305">
    <property type="component" value="Chromosome 8"/>
</dbReference>
<name>A0A804UI64_MAIZE</name>
<dbReference type="PRINTS" id="PR00615">
    <property type="entry name" value="CCAATSUBUNTA"/>
</dbReference>
<evidence type="ECO:0000256" key="5">
    <source>
        <dbReference type="SAM" id="MobiDB-lite"/>
    </source>
</evidence>
<evidence type="ECO:0000313" key="8">
    <source>
        <dbReference type="Proteomes" id="UP000007305"/>
    </source>
</evidence>
<dbReference type="InterPro" id="IPR003958">
    <property type="entry name" value="CBFA_NFYB_domain"/>
</dbReference>
<dbReference type="GO" id="GO:0016602">
    <property type="term" value="C:CCAAT-binding factor complex"/>
    <property type="evidence" value="ECO:0007669"/>
    <property type="project" value="InterPro"/>
</dbReference>
<dbReference type="GO" id="GO:0001228">
    <property type="term" value="F:DNA-binding transcription activator activity, RNA polymerase II-specific"/>
    <property type="evidence" value="ECO:0007669"/>
    <property type="project" value="InterPro"/>
</dbReference>
<dbReference type="InterPro" id="IPR027113">
    <property type="entry name" value="Transc_fact_NFYB/HAP3"/>
</dbReference>
<dbReference type="GO" id="GO:0003677">
    <property type="term" value="F:DNA binding"/>
    <property type="evidence" value="ECO:0007669"/>
    <property type="project" value="UniProtKB-KW"/>
</dbReference>
<evidence type="ECO:0000256" key="1">
    <source>
        <dbReference type="ARBA" id="ARBA00009053"/>
    </source>
</evidence>
<feature type="region of interest" description="Disordered" evidence="5">
    <location>
        <begin position="1"/>
        <end position="20"/>
    </location>
</feature>
<keyword evidence="3" id="KW-0238">DNA-binding</keyword>
<dbReference type="InterPro" id="IPR009072">
    <property type="entry name" value="Histone-fold"/>
</dbReference>
<keyword evidence="4" id="KW-0804">Transcription</keyword>
<accession>A0A804UI64</accession>
<dbReference type="AlphaFoldDB" id="A0A804UI64"/>
<organism evidence="7 8">
    <name type="scientific">Zea mays</name>
    <name type="common">Maize</name>
    <dbReference type="NCBI Taxonomy" id="4577"/>
    <lineage>
        <taxon>Eukaryota</taxon>
        <taxon>Viridiplantae</taxon>
        <taxon>Streptophyta</taxon>
        <taxon>Embryophyta</taxon>
        <taxon>Tracheophyta</taxon>
        <taxon>Spermatophyta</taxon>
        <taxon>Magnoliopsida</taxon>
        <taxon>Liliopsida</taxon>
        <taxon>Poales</taxon>
        <taxon>Poaceae</taxon>
        <taxon>PACMAD clade</taxon>
        <taxon>Panicoideae</taxon>
        <taxon>Andropogonodae</taxon>
        <taxon>Andropogoneae</taxon>
        <taxon>Tripsacinae</taxon>
        <taxon>Zea</taxon>
    </lineage>
</organism>
<reference evidence="8" key="1">
    <citation type="journal article" date="2009" name="Science">
        <title>The B73 maize genome: complexity, diversity, and dynamics.</title>
        <authorList>
            <person name="Schnable P.S."/>
            <person name="Ware D."/>
            <person name="Fulton R.S."/>
            <person name="Stein J.C."/>
            <person name="Wei F."/>
            <person name="Pasternak S."/>
            <person name="Liang C."/>
            <person name="Zhang J."/>
            <person name="Fulton L."/>
            <person name="Graves T.A."/>
            <person name="Minx P."/>
            <person name="Reily A.D."/>
            <person name="Courtney L."/>
            <person name="Kruchowski S.S."/>
            <person name="Tomlinson C."/>
            <person name="Strong C."/>
            <person name="Delehaunty K."/>
            <person name="Fronick C."/>
            <person name="Courtney B."/>
            <person name="Rock S.M."/>
            <person name="Belter E."/>
            <person name="Du F."/>
            <person name="Kim K."/>
            <person name="Abbott R.M."/>
            <person name="Cotton M."/>
            <person name="Levy A."/>
            <person name="Marchetto P."/>
            <person name="Ochoa K."/>
            <person name="Jackson S.M."/>
            <person name="Gillam B."/>
            <person name="Chen W."/>
            <person name="Yan L."/>
            <person name="Higginbotham J."/>
            <person name="Cardenas M."/>
            <person name="Waligorski J."/>
            <person name="Applebaum E."/>
            <person name="Phelps L."/>
            <person name="Falcone J."/>
            <person name="Kanchi K."/>
            <person name="Thane T."/>
            <person name="Scimone A."/>
            <person name="Thane N."/>
            <person name="Henke J."/>
            <person name="Wang T."/>
            <person name="Ruppert J."/>
            <person name="Shah N."/>
            <person name="Rotter K."/>
            <person name="Hodges J."/>
            <person name="Ingenthron E."/>
            <person name="Cordes M."/>
            <person name="Kohlberg S."/>
            <person name="Sgro J."/>
            <person name="Delgado B."/>
            <person name="Mead K."/>
            <person name="Chinwalla A."/>
            <person name="Leonard S."/>
            <person name="Crouse K."/>
            <person name="Collura K."/>
            <person name="Kudrna D."/>
            <person name="Currie J."/>
            <person name="He R."/>
            <person name="Angelova A."/>
            <person name="Rajasekar S."/>
            <person name="Mueller T."/>
            <person name="Lomeli R."/>
            <person name="Scara G."/>
            <person name="Ko A."/>
            <person name="Delaney K."/>
            <person name="Wissotski M."/>
            <person name="Lopez G."/>
            <person name="Campos D."/>
            <person name="Braidotti M."/>
            <person name="Ashley E."/>
            <person name="Golser W."/>
            <person name="Kim H."/>
            <person name="Lee S."/>
            <person name="Lin J."/>
            <person name="Dujmic Z."/>
            <person name="Kim W."/>
            <person name="Talag J."/>
            <person name="Zuccolo A."/>
            <person name="Fan C."/>
            <person name="Sebastian A."/>
            <person name="Kramer M."/>
            <person name="Spiegel L."/>
            <person name="Nascimento L."/>
            <person name="Zutavern T."/>
            <person name="Miller B."/>
            <person name="Ambroise C."/>
            <person name="Muller S."/>
            <person name="Spooner W."/>
            <person name="Narechania A."/>
            <person name="Ren L."/>
            <person name="Wei S."/>
            <person name="Kumari S."/>
            <person name="Faga B."/>
            <person name="Levy M.J."/>
            <person name="McMahan L."/>
            <person name="Van Buren P."/>
            <person name="Vaughn M.W."/>
            <person name="Ying K."/>
            <person name="Yeh C.-T."/>
            <person name="Emrich S.J."/>
            <person name="Jia Y."/>
            <person name="Kalyanaraman A."/>
            <person name="Hsia A.-P."/>
            <person name="Barbazuk W.B."/>
            <person name="Baucom R.S."/>
            <person name="Brutnell T.P."/>
            <person name="Carpita N.C."/>
            <person name="Chaparro C."/>
            <person name="Chia J.-M."/>
            <person name="Deragon J.-M."/>
            <person name="Estill J.C."/>
            <person name="Fu Y."/>
            <person name="Jeddeloh J.A."/>
            <person name="Han Y."/>
            <person name="Lee H."/>
            <person name="Li P."/>
            <person name="Lisch D.R."/>
            <person name="Liu S."/>
            <person name="Liu Z."/>
            <person name="Nagel D.H."/>
            <person name="McCann M.C."/>
            <person name="SanMiguel P."/>
            <person name="Myers A.M."/>
            <person name="Nettleton D."/>
            <person name="Nguyen J."/>
            <person name="Penning B.W."/>
            <person name="Ponnala L."/>
            <person name="Schneider K.L."/>
            <person name="Schwartz D.C."/>
            <person name="Sharma A."/>
            <person name="Soderlund C."/>
            <person name="Springer N.M."/>
            <person name="Sun Q."/>
            <person name="Wang H."/>
            <person name="Waterman M."/>
            <person name="Westerman R."/>
            <person name="Wolfgruber T.K."/>
            <person name="Yang L."/>
            <person name="Yu Y."/>
            <person name="Zhang L."/>
            <person name="Zhou S."/>
            <person name="Zhu Q."/>
            <person name="Bennetzen J.L."/>
            <person name="Dawe R.K."/>
            <person name="Jiang J."/>
            <person name="Jiang N."/>
            <person name="Presting G.G."/>
            <person name="Wessler S.R."/>
            <person name="Aluru S."/>
            <person name="Martienssen R.A."/>
            <person name="Clifton S.W."/>
            <person name="McCombie W.R."/>
            <person name="Wing R.A."/>
            <person name="Wilson R.K."/>
        </authorList>
    </citation>
    <scope>NUCLEOTIDE SEQUENCE [LARGE SCALE GENOMIC DNA]</scope>
    <source>
        <strain evidence="8">cv. B73</strain>
    </source>
</reference>
<dbReference type="PANTHER" id="PTHR11064">
    <property type="entry name" value="CCAAT-BINDING TRANSCRIPTION FACTOR-RELATED"/>
    <property type="match status" value="1"/>
</dbReference>
<evidence type="ECO:0000256" key="3">
    <source>
        <dbReference type="ARBA" id="ARBA00023125"/>
    </source>
</evidence>